<dbReference type="PROSITE" id="PS50920">
    <property type="entry name" value="SOLCAR"/>
    <property type="match status" value="1"/>
</dbReference>
<evidence type="ECO:0000256" key="10">
    <source>
        <dbReference type="RuleBase" id="RU000488"/>
    </source>
</evidence>
<dbReference type="SUPFAM" id="SSF103506">
    <property type="entry name" value="Mitochondrial carrier"/>
    <property type="match status" value="1"/>
</dbReference>
<comment type="subcellular location">
    <subcellularLocation>
        <location evidence="1">Peroxisome membrane</location>
        <topology evidence="1">Multi-pass membrane protein</topology>
    </subcellularLocation>
</comment>
<gene>
    <name evidence="11" type="ORF">JKP88DRAFT_159461</name>
</gene>
<dbReference type="GO" id="GO:0080122">
    <property type="term" value="F:AMP transmembrane transporter activity"/>
    <property type="evidence" value="ECO:0007669"/>
    <property type="project" value="TreeGrafter"/>
</dbReference>
<name>A0A835YS89_9STRA</name>
<dbReference type="Proteomes" id="UP000664859">
    <property type="component" value="Unassembled WGS sequence"/>
</dbReference>
<dbReference type="GO" id="GO:0015228">
    <property type="term" value="F:coenzyme A transmembrane transporter activity"/>
    <property type="evidence" value="ECO:0007669"/>
    <property type="project" value="TreeGrafter"/>
</dbReference>
<dbReference type="AlphaFoldDB" id="A0A835YS89"/>
<keyword evidence="6" id="KW-1133">Transmembrane helix</keyword>
<sequence length="150" mass="15999">LAGVINVLLTTPLWVANTRIKTAAAPANRKAPGLIGTLCLVYKEDGLAGLWAGTVPSLVLVTNPIIQFVAYDYLKRVLLGVRAARGGAAQAKLQLRAHEAFVLGAIAKALATVLTYPLQLAQSKMRAASRVSQQKVRICTCRMGRYMSPG</sequence>
<evidence type="ECO:0000256" key="8">
    <source>
        <dbReference type="ARBA" id="ARBA00023140"/>
    </source>
</evidence>
<feature type="repeat" description="Solcar" evidence="9">
    <location>
        <begin position="1"/>
        <end position="77"/>
    </location>
</feature>
<dbReference type="Pfam" id="PF00153">
    <property type="entry name" value="Mito_carr"/>
    <property type="match status" value="1"/>
</dbReference>
<dbReference type="GO" id="GO:0051724">
    <property type="term" value="F:NAD transmembrane transporter activity"/>
    <property type="evidence" value="ECO:0007669"/>
    <property type="project" value="TreeGrafter"/>
</dbReference>
<evidence type="ECO:0000256" key="1">
    <source>
        <dbReference type="ARBA" id="ARBA00004585"/>
    </source>
</evidence>
<feature type="non-terminal residue" evidence="11">
    <location>
        <position position="150"/>
    </location>
</feature>
<keyword evidence="5" id="KW-0677">Repeat</keyword>
<evidence type="ECO:0000256" key="9">
    <source>
        <dbReference type="PROSITE-ProRule" id="PRU00282"/>
    </source>
</evidence>
<evidence type="ECO:0000256" key="6">
    <source>
        <dbReference type="ARBA" id="ARBA00022989"/>
    </source>
</evidence>
<evidence type="ECO:0000313" key="11">
    <source>
        <dbReference type="EMBL" id="KAG5175593.1"/>
    </source>
</evidence>
<dbReference type="Gene3D" id="1.50.40.10">
    <property type="entry name" value="Mitochondrial carrier domain"/>
    <property type="match status" value="1"/>
</dbReference>
<reference evidence="11" key="1">
    <citation type="submission" date="2021-02" db="EMBL/GenBank/DDBJ databases">
        <title>First Annotated Genome of the Yellow-green Alga Tribonema minus.</title>
        <authorList>
            <person name="Mahan K.M."/>
        </authorList>
    </citation>
    <scope>NUCLEOTIDE SEQUENCE</scope>
    <source>
        <strain evidence="11">UTEX B ZZ1240</strain>
    </source>
</reference>
<dbReference type="InterPro" id="IPR052217">
    <property type="entry name" value="Mito/Peroxisomal_Carrier"/>
</dbReference>
<dbReference type="GO" id="GO:0015217">
    <property type="term" value="F:ADP transmembrane transporter activity"/>
    <property type="evidence" value="ECO:0007669"/>
    <property type="project" value="TreeGrafter"/>
</dbReference>
<keyword evidence="12" id="KW-1185">Reference proteome</keyword>
<evidence type="ECO:0000256" key="3">
    <source>
        <dbReference type="ARBA" id="ARBA00022448"/>
    </source>
</evidence>
<evidence type="ECO:0000256" key="7">
    <source>
        <dbReference type="ARBA" id="ARBA00023136"/>
    </source>
</evidence>
<dbReference type="InterPro" id="IPR018108">
    <property type="entry name" value="MCP_transmembrane"/>
</dbReference>
<dbReference type="OrthoDB" id="10266426at2759"/>
<keyword evidence="8" id="KW-0576">Peroxisome</keyword>
<keyword evidence="7 9" id="KW-0472">Membrane</keyword>
<evidence type="ECO:0000256" key="5">
    <source>
        <dbReference type="ARBA" id="ARBA00022737"/>
    </source>
</evidence>
<dbReference type="EMBL" id="JAFCMP010000547">
    <property type="protein sequence ID" value="KAG5175593.1"/>
    <property type="molecule type" value="Genomic_DNA"/>
</dbReference>
<dbReference type="GO" id="GO:0044610">
    <property type="term" value="F:FMN transmembrane transporter activity"/>
    <property type="evidence" value="ECO:0007669"/>
    <property type="project" value="TreeGrafter"/>
</dbReference>
<evidence type="ECO:0000256" key="2">
    <source>
        <dbReference type="ARBA" id="ARBA00006375"/>
    </source>
</evidence>
<dbReference type="InterPro" id="IPR023395">
    <property type="entry name" value="MCP_dom_sf"/>
</dbReference>
<protein>
    <submittedName>
        <fullName evidence="11">Mitochondrial carrier domain-containing protein</fullName>
    </submittedName>
</protein>
<proteinExistence type="inferred from homology"/>
<dbReference type="PANTHER" id="PTHR45939">
    <property type="entry name" value="PEROXISOMAL MEMBRANE PROTEIN PMP34-RELATED"/>
    <property type="match status" value="1"/>
</dbReference>
<dbReference type="GO" id="GO:0005347">
    <property type="term" value="F:ATP transmembrane transporter activity"/>
    <property type="evidence" value="ECO:0007669"/>
    <property type="project" value="TreeGrafter"/>
</dbReference>
<dbReference type="PANTHER" id="PTHR45939:SF5">
    <property type="entry name" value="PEROXISOMAL MEMBRANE PROTEIN PMP34"/>
    <property type="match status" value="1"/>
</dbReference>
<keyword evidence="4 9" id="KW-0812">Transmembrane</keyword>
<comment type="similarity">
    <text evidence="2 10">Belongs to the mitochondrial carrier (TC 2.A.29) family.</text>
</comment>
<keyword evidence="3 10" id="KW-0813">Transport</keyword>
<evidence type="ECO:0000256" key="4">
    <source>
        <dbReference type="ARBA" id="ARBA00022692"/>
    </source>
</evidence>
<comment type="caution">
    <text evidence="11">The sequence shown here is derived from an EMBL/GenBank/DDBJ whole genome shotgun (WGS) entry which is preliminary data.</text>
</comment>
<dbReference type="GO" id="GO:0005778">
    <property type="term" value="C:peroxisomal membrane"/>
    <property type="evidence" value="ECO:0007669"/>
    <property type="project" value="UniProtKB-SubCell"/>
</dbReference>
<organism evidence="11 12">
    <name type="scientific">Tribonema minus</name>
    <dbReference type="NCBI Taxonomy" id="303371"/>
    <lineage>
        <taxon>Eukaryota</taxon>
        <taxon>Sar</taxon>
        <taxon>Stramenopiles</taxon>
        <taxon>Ochrophyta</taxon>
        <taxon>PX clade</taxon>
        <taxon>Xanthophyceae</taxon>
        <taxon>Tribonematales</taxon>
        <taxon>Tribonemataceae</taxon>
        <taxon>Tribonema</taxon>
    </lineage>
</organism>
<accession>A0A835YS89</accession>
<dbReference type="GO" id="GO:0015230">
    <property type="term" value="F:FAD transmembrane transporter activity"/>
    <property type="evidence" value="ECO:0007669"/>
    <property type="project" value="TreeGrafter"/>
</dbReference>
<evidence type="ECO:0000313" key="12">
    <source>
        <dbReference type="Proteomes" id="UP000664859"/>
    </source>
</evidence>